<name>A0A328TVL9_9BACL</name>
<protein>
    <recommendedName>
        <fullName evidence="6">ROK family transcriptional regulator</fullName>
    </recommendedName>
</protein>
<comment type="caution">
    <text evidence="4">The sequence shown here is derived from an EMBL/GenBank/DDBJ whole genome shotgun (WGS) entry which is preliminary data.</text>
</comment>
<dbReference type="PANTHER" id="PTHR18964:SF149">
    <property type="entry name" value="BIFUNCTIONAL UDP-N-ACETYLGLUCOSAMINE 2-EPIMERASE_N-ACETYLMANNOSAMINE KINASE"/>
    <property type="match status" value="1"/>
</dbReference>
<sequence length="426" mass="46150">MLSNQEFHWPTIVKSASVTTVGPGSKRHSILIPLSSCYNALNYVAKWSLRMKPSDASSQILKLINLEKGISRKALSEETGMSQASLTKITRALMEQGYLAEGERIGSGLGRKEVLLYARADRHRLLGVDIGGYKIRAAVADNSLTIHARAEWEMRHFAERNDKAAFLLEHIEDFLANNGIAKDSIDAIGVGVTGVVDAGLQRILNIPNAEGWNHIELAASMKQAFACPLFLDEGGRTMALAEKFEGKGKKLEHLITVQIGFGIAAGVIVNGSLLRGSNNVAGLLGHITADNKGIRCTCGNYGCLENIITYPMIELAYRAKGGQSDSLLEAYQTNDKIALDACLEAGEACGIALSNMVNLFNPEAIFVGGPVIEQLPAVFDEMKRTIKLRANRFATQRLLMERSTFGSDEGVAGALTLAKSKLLGWF</sequence>
<dbReference type="InterPro" id="IPR043129">
    <property type="entry name" value="ATPase_NBD"/>
</dbReference>
<dbReference type="Gene3D" id="1.10.10.10">
    <property type="entry name" value="Winged helix-like DNA-binding domain superfamily/Winged helix DNA-binding domain"/>
    <property type="match status" value="1"/>
</dbReference>
<evidence type="ECO:0000256" key="3">
    <source>
        <dbReference type="ARBA" id="ARBA00022629"/>
    </source>
</evidence>
<dbReference type="AlphaFoldDB" id="A0A328TVL9"/>
<reference evidence="4 5" key="1">
    <citation type="submission" date="2018-06" db="EMBL/GenBank/DDBJ databases">
        <title>Paenibacillus montanisoli sp. nov., isolated from mountain area soil.</title>
        <authorList>
            <person name="Wu M."/>
        </authorList>
    </citation>
    <scope>NUCLEOTIDE SEQUENCE [LARGE SCALE GENOMIC DNA]</scope>
    <source>
        <strain evidence="4 5">RA17</strain>
    </source>
</reference>
<evidence type="ECO:0000313" key="4">
    <source>
        <dbReference type="EMBL" id="RAP73682.1"/>
    </source>
</evidence>
<accession>A0A328TVL9</accession>
<keyword evidence="3" id="KW-0859">Xylose metabolism</keyword>
<evidence type="ECO:0000256" key="2">
    <source>
        <dbReference type="ARBA" id="ARBA00006479"/>
    </source>
</evidence>
<dbReference type="GO" id="GO:0042732">
    <property type="term" value="P:D-xylose metabolic process"/>
    <property type="evidence" value="ECO:0007669"/>
    <property type="project" value="UniProtKB-KW"/>
</dbReference>
<keyword evidence="5" id="KW-1185">Reference proteome</keyword>
<dbReference type="InterPro" id="IPR036390">
    <property type="entry name" value="WH_DNA-bd_sf"/>
</dbReference>
<evidence type="ECO:0000313" key="5">
    <source>
        <dbReference type="Proteomes" id="UP000249260"/>
    </source>
</evidence>
<keyword evidence="3" id="KW-0119">Carbohydrate metabolism</keyword>
<comment type="similarity">
    <text evidence="2">Belongs to the ROK (NagC/XylR) family.</text>
</comment>
<dbReference type="PANTHER" id="PTHR18964">
    <property type="entry name" value="ROK (REPRESSOR, ORF, KINASE) FAMILY"/>
    <property type="match status" value="1"/>
</dbReference>
<dbReference type="SUPFAM" id="SSF53067">
    <property type="entry name" value="Actin-like ATPase domain"/>
    <property type="match status" value="1"/>
</dbReference>
<evidence type="ECO:0000256" key="1">
    <source>
        <dbReference type="ARBA" id="ARBA00002486"/>
    </source>
</evidence>
<dbReference type="OrthoDB" id="9796533at2"/>
<dbReference type="InterPro" id="IPR000600">
    <property type="entry name" value="ROK"/>
</dbReference>
<dbReference type="Pfam" id="PF13412">
    <property type="entry name" value="HTH_24"/>
    <property type="match status" value="1"/>
</dbReference>
<proteinExistence type="inferred from homology"/>
<dbReference type="Gene3D" id="3.30.420.40">
    <property type="match status" value="2"/>
</dbReference>
<dbReference type="Proteomes" id="UP000249260">
    <property type="component" value="Unassembled WGS sequence"/>
</dbReference>
<gene>
    <name evidence="4" type="ORF">DL346_25785</name>
</gene>
<evidence type="ECO:0008006" key="6">
    <source>
        <dbReference type="Google" id="ProtNLM"/>
    </source>
</evidence>
<organism evidence="4 5">
    <name type="scientific">Paenibacillus montanisoli</name>
    <dbReference type="NCBI Taxonomy" id="2081970"/>
    <lineage>
        <taxon>Bacteria</taxon>
        <taxon>Bacillati</taxon>
        <taxon>Bacillota</taxon>
        <taxon>Bacilli</taxon>
        <taxon>Bacillales</taxon>
        <taxon>Paenibacillaceae</taxon>
        <taxon>Paenibacillus</taxon>
    </lineage>
</organism>
<dbReference type="EMBL" id="QLUW01000006">
    <property type="protein sequence ID" value="RAP73682.1"/>
    <property type="molecule type" value="Genomic_DNA"/>
</dbReference>
<dbReference type="Pfam" id="PF00480">
    <property type="entry name" value="ROK"/>
    <property type="match status" value="1"/>
</dbReference>
<comment type="function">
    <text evidence="1">Transcriptional repressor of xylose-utilizing enzymes.</text>
</comment>
<dbReference type="InterPro" id="IPR036388">
    <property type="entry name" value="WH-like_DNA-bd_sf"/>
</dbReference>
<dbReference type="SUPFAM" id="SSF46785">
    <property type="entry name" value="Winged helix' DNA-binding domain"/>
    <property type="match status" value="1"/>
</dbReference>